<organism evidence="5 6">
    <name type="scientific">Galbibacter orientalis DSM 19592</name>
    <dbReference type="NCBI Taxonomy" id="926559"/>
    <lineage>
        <taxon>Bacteria</taxon>
        <taxon>Pseudomonadati</taxon>
        <taxon>Bacteroidota</taxon>
        <taxon>Flavobacteriia</taxon>
        <taxon>Flavobacteriales</taxon>
        <taxon>Flavobacteriaceae</taxon>
        <taxon>Galbibacter</taxon>
    </lineage>
</organism>
<dbReference type="Proteomes" id="UP000004690">
    <property type="component" value="Unassembled WGS sequence"/>
</dbReference>
<dbReference type="GO" id="GO:0016874">
    <property type="term" value="F:ligase activity"/>
    <property type="evidence" value="ECO:0007669"/>
    <property type="project" value="UniProtKB-UniRule"/>
</dbReference>
<dbReference type="RefSeq" id="WP_008612826.1">
    <property type="nucleotide sequence ID" value="NZ_JH651379.1"/>
</dbReference>
<dbReference type="InterPro" id="IPR055399">
    <property type="entry name" value="CC_BshC"/>
</dbReference>
<dbReference type="EC" id="6.-.-.-" evidence="2"/>
<evidence type="ECO:0000256" key="2">
    <source>
        <dbReference type="HAMAP-Rule" id="MF_01867"/>
    </source>
</evidence>
<dbReference type="AlphaFoldDB" id="I3C710"/>
<accession>I3C710</accession>
<feature type="domain" description="Bacillithiol biosynthesis BshC N-terminal Rossmann-like" evidence="3">
    <location>
        <begin position="1"/>
        <end position="379"/>
    </location>
</feature>
<dbReference type="NCBIfam" id="TIGR03998">
    <property type="entry name" value="thiol_BshC"/>
    <property type="match status" value="1"/>
</dbReference>
<dbReference type="Pfam" id="PF10079">
    <property type="entry name" value="Rossmann-like_BshC"/>
    <property type="match status" value="1"/>
</dbReference>
<reference evidence="5 6" key="1">
    <citation type="submission" date="2012-02" db="EMBL/GenBank/DDBJ databases">
        <title>Improved High-Quality Draft genome of Joostella marina DSM 19592.</title>
        <authorList>
            <consortium name="US DOE Joint Genome Institute (JGI-PGF)"/>
            <person name="Lucas S."/>
            <person name="Copeland A."/>
            <person name="Lapidus A."/>
            <person name="Bruce D."/>
            <person name="Goodwin L."/>
            <person name="Pitluck S."/>
            <person name="Peters L."/>
            <person name="Chertkov O."/>
            <person name="Ovchinnikova G."/>
            <person name="Kyrpides N."/>
            <person name="Mavromatis K."/>
            <person name="Detter J.C."/>
            <person name="Han C."/>
            <person name="Land M."/>
            <person name="Hauser L."/>
            <person name="Markowitz V."/>
            <person name="Cheng J.-F."/>
            <person name="Hugenholtz P."/>
            <person name="Woyke T."/>
            <person name="Wu D."/>
            <person name="Tindall B."/>
            <person name="Brambilla E."/>
            <person name="Klenk H.-P."/>
            <person name="Eisen J.A."/>
        </authorList>
    </citation>
    <scope>NUCLEOTIDE SEQUENCE [LARGE SCALE GENOMIC DNA]</scope>
    <source>
        <strain evidence="5 6">DSM 19592</strain>
    </source>
</reference>
<dbReference type="STRING" id="926559.JoomaDRAFT_2424"/>
<keyword evidence="6" id="KW-1185">Reference proteome</keyword>
<dbReference type="Pfam" id="PF24850">
    <property type="entry name" value="CC_BshC"/>
    <property type="match status" value="1"/>
</dbReference>
<dbReference type="InterPro" id="IPR011199">
    <property type="entry name" value="Bacillithiol_biosynth_BshC"/>
</dbReference>
<feature type="domain" description="Bacillithiol biosynthesis BshC C-terminal coiled-coil" evidence="4">
    <location>
        <begin position="381"/>
        <end position="536"/>
    </location>
</feature>
<evidence type="ECO:0000313" key="5">
    <source>
        <dbReference type="EMBL" id="EIJ39403.1"/>
    </source>
</evidence>
<dbReference type="eggNOG" id="COG4365">
    <property type="taxonomic scope" value="Bacteria"/>
</dbReference>
<proteinExistence type="inferred from homology"/>
<dbReference type="HAMAP" id="MF_01867">
    <property type="entry name" value="BshC"/>
    <property type="match status" value="1"/>
</dbReference>
<evidence type="ECO:0000313" key="6">
    <source>
        <dbReference type="Proteomes" id="UP000004690"/>
    </source>
</evidence>
<dbReference type="InterPro" id="IPR055398">
    <property type="entry name" value="Rossmann-like_BshC"/>
</dbReference>
<evidence type="ECO:0000259" key="3">
    <source>
        <dbReference type="Pfam" id="PF10079"/>
    </source>
</evidence>
<protein>
    <recommendedName>
        <fullName evidence="2">Putative cysteine ligase BshC</fullName>
        <ecNumber evidence="2">6.-.-.-</ecNumber>
    </recommendedName>
</protein>
<name>I3C710_9FLAO</name>
<gene>
    <name evidence="2" type="primary">bshC</name>
    <name evidence="5" type="ORF">JoomaDRAFT_2424</name>
</gene>
<feature type="coiled-coil region" evidence="2">
    <location>
        <begin position="472"/>
        <end position="516"/>
    </location>
</feature>
<comment type="similarity">
    <text evidence="2">Belongs to the BshC family.</text>
</comment>
<dbReference type="PIRSF" id="PIRSF012535">
    <property type="entry name" value="UCP012535"/>
    <property type="match status" value="1"/>
</dbReference>
<dbReference type="EMBL" id="JH651379">
    <property type="protein sequence ID" value="EIJ39403.1"/>
    <property type="molecule type" value="Genomic_DNA"/>
</dbReference>
<dbReference type="HOGENOM" id="CLU_022249_2_0_10"/>
<dbReference type="OrthoDB" id="9765151at2"/>
<keyword evidence="2" id="KW-0175">Coiled coil</keyword>
<evidence type="ECO:0000259" key="4">
    <source>
        <dbReference type="Pfam" id="PF24850"/>
    </source>
</evidence>
<sequence length="537" mass="62484">MPTNYISFKETGYFSNLICDYLSEKETLKPFYNRFPTLENFEEQIEEKQKSFSKAHREVLSSVLQSQYKNLEISEATQEHITALKNDTTFTIVTGHQLNLFTGPLYFLYKIVSTINLAKQLQEKYPKNHFVPIYWMATEDHDFEEINYFNFRGKKFQWQGPETKEVGGAVGELPTKGLEHVLELFSQELGIGKDAETLKSWFKEAYLEHTNLTDATRYLANKLFGTHGLVIIDGADKKLKQLFVPYMENELFQQDSQKAVTNTIEKLNAVDATYKIQVNPREINLFYLAEGVRERIIEVDGGYQVNETDIKWTKEALKKHLYECPELFSPNVMTRPLYQEVILPNLCYIGGGGELAYWLELKSFFNTVNVPFPILLLRNSALIIKEKQAKKLERLAISFEQLFLKKHSFINRKVREISNIDINFDDQKEHLIAQFEEMYRLAALTDKSFLGAVKAQEVKQLKGLAHLEKRLLKAQKKKLSDHVSRITEIQNELFPNESLQERIDNFANIYDEYGNEFIDLLLSELDPLRQDFVVITI</sequence>
<evidence type="ECO:0000256" key="1">
    <source>
        <dbReference type="ARBA" id="ARBA00022598"/>
    </source>
</evidence>
<keyword evidence="1 2" id="KW-0436">Ligase</keyword>